<proteinExistence type="predicted"/>
<accession>A0ABN8ZNX6</accession>
<keyword evidence="3" id="KW-1185">Reference proteome</keyword>
<gene>
    <name evidence="2" type="ORF">MRATA1EN1_LOCUS22451</name>
</gene>
<feature type="compositionally biased region" description="Basic and acidic residues" evidence="1">
    <location>
        <begin position="68"/>
        <end position="77"/>
    </location>
</feature>
<evidence type="ECO:0000256" key="1">
    <source>
        <dbReference type="SAM" id="MobiDB-lite"/>
    </source>
</evidence>
<protein>
    <submittedName>
        <fullName evidence="2">Uncharacterized protein</fullName>
    </submittedName>
</protein>
<name>A0ABN8ZNX6_RANTA</name>
<dbReference type="EMBL" id="OX460345">
    <property type="protein sequence ID" value="CAI9173489.1"/>
    <property type="molecule type" value="Genomic_DNA"/>
</dbReference>
<feature type="region of interest" description="Disordered" evidence="1">
    <location>
        <begin position="68"/>
        <end position="87"/>
    </location>
</feature>
<sequence>MMQAGHVACGRGGTAACVFPPPPAQVRVVVAQQDGLAGGSRRRCCIIGDSAAFRVLLGVVDVRQRRERGNRSERCGEPARGFLGNGV</sequence>
<evidence type="ECO:0000313" key="3">
    <source>
        <dbReference type="Proteomes" id="UP001176941"/>
    </source>
</evidence>
<dbReference type="Proteomes" id="UP001176941">
    <property type="component" value="Chromosome 34"/>
</dbReference>
<reference evidence="2" key="1">
    <citation type="submission" date="2023-04" db="EMBL/GenBank/DDBJ databases">
        <authorList>
            <consortium name="ELIXIR-Norway"/>
        </authorList>
    </citation>
    <scope>NUCLEOTIDE SEQUENCE [LARGE SCALE GENOMIC DNA]</scope>
</reference>
<evidence type="ECO:0000313" key="2">
    <source>
        <dbReference type="EMBL" id="CAI9173489.1"/>
    </source>
</evidence>
<organism evidence="2 3">
    <name type="scientific">Rangifer tarandus platyrhynchus</name>
    <name type="common">Svalbard reindeer</name>
    <dbReference type="NCBI Taxonomy" id="3082113"/>
    <lineage>
        <taxon>Eukaryota</taxon>
        <taxon>Metazoa</taxon>
        <taxon>Chordata</taxon>
        <taxon>Craniata</taxon>
        <taxon>Vertebrata</taxon>
        <taxon>Euteleostomi</taxon>
        <taxon>Mammalia</taxon>
        <taxon>Eutheria</taxon>
        <taxon>Laurasiatheria</taxon>
        <taxon>Artiodactyla</taxon>
        <taxon>Ruminantia</taxon>
        <taxon>Pecora</taxon>
        <taxon>Cervidae</taxon>
        <taxon>Odocoileinae</taxon>
        <taxon>Rangifer</taxon>
    </lineage>
</organism>